<dbReference type="RefSeq" id="XP_009028599.1">
    <property type="nucleotide sequence ID" value="XM_009030351.1"/>
</dbReference>
<reference evidence="4" key="3">
    <citation type="submission" date="2015-06" db="UniProtKB">
        <authorList>
            <consortium name="EnsemblMetazoa"/>
        </authorList>
    </citation>
    <scope>IDENTIFICATION</scope>
</reference>
<dbReference type="GeneID" id="20207960"/>
<feature type="compositionally biased region" description="Polar residues" evidence="1">
    <location>
        <begin position="374"/>
        <end position="407"/>
    </location>
</feature>
<evidence type="ECO:0000256" key="2">
    <source>
        <dbReference type="SAM" id="Phobius"/>
    </source>
</evidence>
<feature type="region of interest" description="Disordered" evidence="1">
    <location>
        <begin position="75"/>
        <end position="122"/>
    </location>
</feature>
<feature type="transmembrane region" description="Helical" evidence="2">
    <location>
        <begin position="6"/>
        <end position="25"/>
    </location>
</feature>
<keyword evidence="2" id="KW-0472">Membrane</keyword>
<keyword evidence="2" id="KW-0812">Transmembrane</keyword>
<dbReference type="EMBL" id="AMQM01007457">
    <property type="status" value="NOT_ANNOTATED_CDS"/>
    <property type="molecule type" value="Genomic_DNA"/>
</dbReference>
<dbReference type="KEGG" id="hro:HELRODRAFT_181075"/>
<dbReference type="HOGENOM" id="CLU_480842_0_0_1"/>
<evidence type="ECO:0000313" key="4">
    <source>
        <dbReference type="EnsemblMetazoa" id="HelroP181075"/>
    </source>
</evidence>
<accession>T1FGL1</accession>
<dbReference type="Proteomes" id="UP000015101">
    <property type="component" value="Unassembled WGS sequence"/>
</dbReference>
<dbReference type="CTD" id="20207960"/>
<dbReference type="InParanoid" id="T1FGL1"/>
<sequence>MVVVVIIMIIFIIVFIITIASFMMMHLNEYSMAQSVYTFHGDSKNWVDHLRKAKKDYQTIRSDYSLRNSACTDISATDQPSKPILIPDKRFSSNDSPQDRATQESSQTHHPKRKPSSSTDLLADDHSICKSSASFPLASQISQLSVPISSTSISRSNSEHHKVNPDAVSSSQAHVTSVDRRGTSSDRLRRKFKLRQLSGGSLNESSDEYDLVAANVEVRPTPPKTTILELCSSTPYLPVDVKSMENTYVGDSNVSISTLVTPSIQVRRPSCQHRKSISEPLKHFLTEAKSLSASGSSEYMDSPDGEYKQWLDNNVVADKNSIKCLSSSMHDLNSIPPTIINSNLSGSTSRLYDKIKTDSVDTISLDDRSIDPSGDSNLSNTPRGTQLQLNNSTEKQQPTANTNNATCNVKDDEGIAIEIDNTNLEDDPIDAGDGPATSKKESTSSVEEFHLCCLPEDYFCIPSSNSSVIGSNSDQQPLSPTWKKHRHHQLLSVTEVSTQTPIEFLISGYFSIVTPIDIDYNQRSTTHSRSLPDIFDVLAVNYLKNGNTDLYKCPTNALLNSRVLQAK</sequence>
<evidence type="ECO:0000313" key="3">
    <source>
        <dbReference type="EMBL" id="ESN93329.1"/>
    </source>
</evidence>
<feature type="region of interest" description="Disordered" evidence="1">
    <location>
        <begin position="152"/>
        <end position="185"/>
    </location>
</feature>
<evidence type="ECO:0000313" key="5">
    <source>
        <dbReference type="Proteomes" id="UP000015101"/>
    </source>
</evidence>
<reference evidence="5" key="1">
    <citation type="submission" date="2012-12" db="EMBL/GenBank/DDBJ databases">
        <authorList>
            <person name="Hellsten U."/>
            <person name="Grimwood J."/>
            <person name="Chapman J.A."/>
            <person name="Shapiro H."/>
            <person name="Aerts A."/>
            <person name="Otillar R.P."/>
            <person name="Terry A.Y."/>
            <person name="Boore J.L."/>
            <person name="Simakov O."/>
            <person name="Marletaz F."/>
            <person name="Cho S.-J."/>
            <person name="Edsinger-Gonzales E."/>
            <person name="Havlak P."/>
            <person name="Kuo D.-H."/>
            <person name="Larsson T."/>
            <person name="Lv J."/>
            <person name="Arendt D."/>
            <person name="Savage R."/>
            <person name="Osoegawa K."/>
            <person name="de Jong P."/>
            <person name="Lindberg D.R."/>
            <person name="Seaver E.C."/>
            <person name="Weisblat D.A."/>
            <person name="Putnam N.H."/>
            <person name="Grigoriev I.V."/>
            <person name="Rokhsar D.S."/>
        </authorList>
    </citation>
    <scope>NUCLEOTIDE SEQUENCE</scope>
</reference>
<feature type="region of interest" description="Disordered" evidence="1">
    <location>
        <begin position="364"/>
        <end position="441"/>
    </location>
</feature>
<evidence type="ECO:0000256" key="1">
    <source>
        <dbReference type="SAM" id="MobiDB-lite"/>
    </source>
</evidence>
<gene>
    <name evidence="4" type="primary">20207960</name>
    <name evidence="3" type="ORF">HELRODRAFT_181075</name>
</gene>
<name>T1FGL1_HELRO</name>
<proteinExistence type="predicted"/>
<dbReference type="EMBL" id="KB097620">
    <property type="protein sequence ID" value="ESN93329.1"/>
    <property type="molecule type" value="Genomic_DNA"/>
</dbReference>
<protein>
    <submittedName>
        <fullName evidence="3 4">Uncharacterized protein</fullName>
    </submittedName>
</protein>
<dbReference type="EnsemblMetazoa" id="HelroT181075">
    <property type="protein sequence ID" value="HelroP181075"/>
    <property type="gene ID" value="HelroG181075"/>
</dbReference>
<keyword evidence="5" id="KW-1185">Reference proteome</keyword>
<reference evidence="3 5" key="2">
    <citation type="journal article" date="2013" name="Nature">
        <title>Insights into bilaterian evolution from three spiralian genomes.</title>
        <authorList>
            <person name="Simakov O."/>
            <person name="Marletaz F."/>
            <person name="Cho S.J."/>
            <person name="Edsinger-Gonzales E."/>
            <person name="Havlak P."/>
            <person name="Hellsten U."/>
            <person name="Kuo D.H."/>
            <person name="Larsson T."/>
            <person name="Lv J."/>
            <person name="Arendt D."/>
            <person name="Savage R."/>
            <person name="Osoegawa K."/>
            <person name="de Jong P."/>
            <person name="Grimwood J."/>
            <person name="Chapman J.A."/>
            <person name="Shapiro H."/>
            <person name="Aerts A."/>
            <person name="Otillar R.P."/>
            <person name="Terry A.Y."/>
            <person name="Boore J.L."/>
            <person name="Grigoriev I.V."/>
            <person name="Lindberg D.R."/>
            <person name="Seaver E.C."/>
            <person name="Weisblat D.A."/>
            <person name="Putnam N.H."/>
            <person name="Rokhsar D.S."/>
        </authorList>
    </citation>
    <scope>NUCLEOTIDE SEQUENCE</scope>
</reference>
<keyword evidence="2" id="KW-1133">Transmembrane helix</keyword>
<feature type="compositionally biased region" description="Basic and acidic residues" evidence="1">
    <location>
        <begin position="87"/>
        <end position="102"/>
    </location>
</feature>
<organism evidence="4 5">
    <name type="scientific">Helobdella robusta</name>
    <name type="common">Californian leech</name>
    <dbReference type="NCBI Taxonomy" id="6412"/>
    <lineage>
        <taxon>Eukaryota</taxon>
        <taxon>Metazoa</taxon>
        <taxon>Spiralia</taxon>
        <taxon>Lophotrochozoa</taxon>
        <taxon>Annelida</taxon>
        <taxon>Clitellata</taxon>
        <taxon>Hirudinea</taxon>
        <taxon>Rhynchobdellida</taxon>
        <taxon>Glossiphoniidae</taxon>
        <taxon>Helobdella</taxon>
    </lineage>
</organism>
<dbReference type="AlphaFoldDB" id="T1FGL1"/>